<accession>A0A4U5MRQ6</accession>
<evidence type="ECO:0000313" key="1">
    <source>
        <dbReference type="EMBL" id="TKR72324.1"/>
    </source>
</evidence>
<evidence type="ECO:0000313" key="2">
    <source>
        <dbReference type="Proteomes" id="UP000298663"/>
    </source>
</evidence>
<gene>
    <name evidence="1" type="ORF">L596_019793</name>
</gene>
<protein>
    <submittedName>
        <fullName evidence="1">Uncharacterized protein</fullName>
    </submittedName>
</protein>
<organism evidence="1 2">
    <name type="scientific">Steinernema carpocapsae</name>
    <name type="common">Entomopathogenic nematode</name>
    <dbReference type="NCBI Taxonomy" id="34508"/>
    <lineage>
        <taxon>Eukaryota</taxon>
        <taxon>Metazoa</taxon>
        <taxon>Ecdysozoa</taxon>
        <taxon>Nematoda</taxon>
        <taxon>Chromadorea</taxon>
        <taxon>Rhabditida</taxon>
        <taxon>Tylenchina</taxon>
        <taxon>Panagrolaimomorpha</taxon>
        <taxon>Strongyloidoidea</taxon>
        <taxon>Steinernematidae</taxon>
        <taxon>Steinernema</taxon>
    </lineage>
</organism>
<reference evidence="1 2" key="2">
    <citation type="journal article" date="2019" name="G3 (Bethesda)">
        <title>Hybrid Assembly of the Genome of the Entomopathogenic Nematode Steinernema carpocapsae Identifies the X-Chromosome.</title>
        <authorList>
            <person name="Serra L."/>
            <person name="Macchietto M."/>
            <person name="Macias-Munoz A."/>
            <person name="McGill C.J."/>
            <person name="Rodriguez I.M."/>
            <person name="Rodriguez B."/>
            <person name="Murad R."/>
            <person name="Mortazavi A."/>
        </authorList>
    </citation>
    <scope>NUCLEOTIDE SEQUENCE [LARGE SCALE GENOMIC DNA]</scope>
    <source>
        <strain evidence="1 2">ALL</strain>
    </source>
</reference>
<comment type="caution">
    <text evidence="1">The sequence shown here is derived from an EMBL/GenBank/DDBJ whole genome shotgun (WGS) entry which is preliminary data.</text>
</comment>
<dbReference type="OrthoDB" id="7489468at2759"/>
<keyword evidence="2" id="KW-1185">Reference proteome</keyword>
<dbReference type="Proteomes" id="UP000298663">
    <property type="component" value="Unassembled WGS sequence"/>
</dbReference>
<proteinExistence type="predicted"/>
<dbReference type="AlphaFoldDB" id="A0A4U5MRQ6"/>
<dbReference type="EMBL" id="AZBU02000006">
    <property type="protein sequence ID" value="TKR72324.1"/>
    <property type="molecule type" value="Genomic_DNA"/>
</dbReference>
<sequence>MRYTAYKIAYRIPAAKCCELKRLALNQLALKWLARKCPALKCPALKRLALKRPARKCPALKCPALKCPTSPRARSSISLVGAQGEFERRCRLAVTASFPIS</sequence>
<reference evidence="1 2" key="1">
    <citation type="journal article" date="2015" name="Genome Biol.">
        <title>Comparative genomics of Steinernema reveals deeply conserved gene regulatory networks.</title>
        <authorList>
            <person name="Dillman A.R."/>
            <person name="Macchietto M."/>
            <person name="Porter C.F."/>
            <person name="Rogers A."/>
            <person name="Williams B."/>
            <person name="Antoshechkin I."/>
            <person name="Lee M.M."/>
            <person name="Goodwin Z."/>
            <person name="Lu X."/>
            <person name="Lewis E.E."/>
            <person name="Goodrich-Blair H."/>
            <person name="Stock S.P."/>
            <person name="Adams B.J."/>
            <person name="Sternberg P.W."/>
            <person name="Mortazavi A."/>
        </authorList>
    </citation>
    <scope>NUCLEOTIDE SEQUENCE [LARGE SCALE GENOMIC DNA]</scope>
    <source>
        <strain evidence="1 2">ALL</strain>
    </source>
</reference>
<name>A0A4U5MRQ6_STECR</name>